<dbReference type="EMBL" id="HACA01029584">
    <property type="protein sequence ID" value="CDW46945.1"/>
    <property type="molecule type" value="Transcribed_RNA"/>
</dbReference>
<dbReference type="AlphaFoldDB" id="A0A0K2V9F8"/>
<reference evidence="1" key="1">
    <citation type="submission" date="2014-05" db="EMBL/GenBank/DDBJ databases">
        <authorList>
            <person name="Chronopoulou M."/>
        </authorList>
    </citation>
    <scope>NUCLEOTIDE SEQUENCE</scope>
    <source>
        <tissue evidence="1">Whole organism</tissue>
    </source>
</reference>
<organism evidence="1">
    <name type="scientific">Lepeophtheirus salmonis</name>
    <name type="common">Salmon louse</name>
    <name type="synonym">Caligus salmonis</name>
    <dbReference type="NCBI Taxonomy" id="72036"/>
    <lineage>
        <taxon>Eukaryota</taxon>
        <taxon>Metazoa</taxon>
        <taxon>Ecdysozoa</taxon>
        <taxon>Arthropoda</taxon>
        <taxon>Crustacea</taxon>
        <taxon>Multicrustacea</taxon>
        <taxon>Hexanauplia</taxon>
        <taxon>Copepoda</taxon>
        <taxon>Siphonostomatoida</taxon>
        <taxon>Caligidae</taxon>
        <taxon>Lepeophtheirus</taxon>
    </lineage>
</organism>
<evidence type="ECO:0000313" key="1">
    <source>
        <dbReference type="EMBL" id="CDW46945.1"/>
    </source>
</evidence>
<name>A0A0K2V9F8_LEPSM</name>
<accession>A0A0K2V9F8</accession>
<protein>
    <submittedName>
        <fullName evidence="1">Uncharacterized protein</fullName>
    </submittedName>
</protein>
<sequence>MMIVSVCRVGVAMRDSLADLDTLMGWYQHL</sequence>
<proteinExistence type="predicted"/>